<name>A0ABU8S5H3_9SPHN</name>
<sequence length="302" mass="32476">MKFISKSFACAAALAITFAGAPAFAKTAKPAAPMPSTAKPALWKLSDPDTTIYLFGTIHVLPKGITWLEGPVATALDRSDTLVTEIPEVQPASMQALVGKLAVLPKGQSLKTVLPAKDYTLVTKALTDNGIPAGALDPLEPWFVAVTLSTLPLLKEGYSPESGVEAALQARAKTAKVPQIGLETAEFQLGIFDALPQKSQVSYLREVVKGMPKLKGQIDSMVRYWAVGNHEKLGQMMNADQTDPALMKALLTNRNRNWTGWIKQRLDQPGTVFIAVGAGHLAGKDSVQSMLKKQGFKITRVQ</sequence>
<evidence type="ECO:0000313" key="3">
    <source>
        <dbReference type="Proteomes" id="UP001379235"/>
    </source>
</evidence>
<dbReference type="PANTHER" id="PTHR40590">
    <property type="entry name" value="CYTOPLASMIC PROTEIN-RELATED"/>
    <property type="match status" value="1"/>
</dbReference>
<keyword evidence="3" id="KW-1185">Reference proteome</keyword>
<feature type="chain" id="PRO_5047456883" evidence="1">
    <location>
        <begin position="26"/>
        <end position="302"/>
    </location>
</feature>
<dbReference type="CDD" id="cd14789">
    <property type="entry name" value="Tiki"/>
    <property type="match status" value="1"/>
</dbReference>
<dbReference type="EMBL" id="JBBHJY010000001">
    <property type="protein sequence ID" value="MEJ6009104.1"/>
    <property type="molecule type" value="Genomic_DNA"/>
</dbReference>
<keyword evidence="1" id="KW-0732">Signal</keyword>
<protein>
    <submittedName>
        <fullName evidence="2">TraB/GumN family protein</fullName>
    </submittedName>
</protein>
<dbReference type="RefSeq" id="WP_339964885.1">
    <property type="nucleotide sequence ID" value="NZ_JBBHJY010000001.1"/>
</dbReference>
<dbReference type="Pfam" id="PF01963">
    <property type="entry name" value="TraB_PrgY_gumN"/>
    <property type="match status" value="1"/>
</dbReference>
<organism evidence="2 3">
    <name type="scientific">Novosphingobium aquae</name>
    <dbReference type="NCBI Taxonomy" id="3133435"/>
    <lineage>
        <taxon>Bacteria</taxon>
        <taxon>Pseudomonadati</taxon>
        <taxon>Pseudomonadota</taxon>
        <taxon>Alphaproteobacteria</taxon>
        <taxon>Sphingomonadales</taxon>
        <taxon>Sphingomonadaceae</taxon>
        <taxon>Novosphingobium</taxon>
    </lineage>
</organism>
<dbReference type="InterPro" id="IPR002816">
    <property type="entry name" value="TraB/PrgY/GumN_fam"/>
</dbReference>
<evidence type="ECO:0000313" key="2">
    <source>
        <dbReference type="EMBL" id="MEJ6009104.1"/>
    </source>
</evidence>
<feature type="signal peptide" evidence="1">
    <location>
        <begin position="1"/>
        <end position="25"/>
    </location>
</feature>
<comment type="caution">
    <text evidence="2">The sequence shown here is derived from an EMBL/GenBank/DDBJ whole genome shotgun (WGS) entry which is preliminary data.</text>
</comment>
<proteinExistence type="predicted"/>
<dbReference type="PANTHER" id="PTHR40590:SF1">
    <property type="entry name" value="CYTOPLASMIC PROTEIN"/>
    <property type="match status" value="1"/>
</dbReference>
<evidence type="ECO:0000256" key="1">
    <source>
        <dbReference type="SAM" id="SignalP"/>
    </source>
</evidence>
<gene>
    <name evidence="2" type="ORF">WG900_04125</name>
</gene>
<dbReference type="Proteomes" id="UP001379235">
    <property type="component" value="Unassembled WGS sequence"/>
</dbReference>
<reference evidence="2 3" key="1">
    <citation type="submission" date="2024-03" db="EMBL/GenBank/DDBJ databases">
        <authorList>
            <person name="Jo J.-H."/>
        </authorList>
    </citation>
    <scope>NUCLEOTIDE SEQUENCE [LARGE SCALE GENOMIC DNA]</scope>
    <source>
        <strain evidence="2 3">AS3R-12</strain>
    </source>
</reference>
<dbReference type="InterPro" id="IPR047111">
    <property type="entry name" value="YbaP-like"/>
</dbReference>
<accession>A0ABU8S5H3</accession>